<dbReference type="InterPro" id="IPR035986">
    <property type="entry name" value="PKD_dom_sf"/>
</dbReference>
<dbReference type="SMART" id="SM00089">
    <property type="entry name" value="PKD"/>
    <property type="match status" value="3"/>
</dbReference>
<dbReference type="Proteomes" id="UP001501081">
    <property type="component" value="Unassembled WGS sequence"/>
</dbReference>
<accession>A0ABP7QC75</accession>
<evidence type="ECO:0000313" key="3">
    <source>
        <dbReference type="Proteomes" id="UP001501081"/>
    </source>
</evidence>
<evidence type="ECO:0000313" key="2">
    <source>
        <dbReference type="EMBL" id="GAA3979886.1"/>
    </source>
</evidence>
<dbReference type="Pfam" id="PF17517">
    <property type="entry name" value="IgGFc_binding"/>
    <property type="match status" value="1"/>
</dbReference>
<dbReference type="SUPFAM" id="SSF49299">
    <property type="entry name" value="PKD domain"/>
    <property type="match status" value="3"/>
</dbReference>
<feature type="domain" description="PKD" evidence="1">
    <location>
        <begin position="674"/>
        <end position="743"/>
    </location>
</feature>
<dbReference type="RefSeq" id="WP_344769108.1">
    <property type="nucleotide sequence ID" value="NZ_BAABAK010000019.1"/>
</dbReference>
<comment type="caution">
    <text evidence="2">The sequence shown here is derived from an EMBL/GenBank/DDBJ whole genome shotgun (WGS) entry which is preliminary data.</text>
</comment>
<dbReference type="Pfam" id="PF13585">
    <property type="entry name" value="CHU_C"/>
    <property type="match status" value="1"/>
</dbReference>
<dbReference type="EMBL" id="BAABAK010000019">
    <property type="protein sequence ID" value="GAA3979886.1"/>
    <property type="molecule type" value="Genomic_DNA"/>
</dbReference>
<reference evidence="3" key="1">
    <citation type="journal article" date="2019" name="Int. J. Syst. Evol. Microbiol.">
        <title>The Global Catalogue of Microorganisms (GCM) 10K type strain sequencing project: providing services to taxonomists for standard genome sequencing and annotation.</title>
        <authorList>
            <consortium name="The Broad Institute Genomics Platform"/>
            <consortium name="The Broad Institute Genome Sequencing Center for Infectious Disease"/>
            <person name="Wu L."/>
            <person name="Ma J."/>
        </authorList>
    </citation>
    <scope>NUCLEOTIDE SEQUENCE [LARGE SCALE GENOMIC DNA]</scope>
    <source>
        <strain evidence="3">JCM 17338</strain>
    </source>
</reference>
<gene>
    <name evidence="2" type="ORF">GCM10022246_34880</name>
</gene>
<name>A0ABP7QC75_9SPHI</name>
<organism evidence="2 3">
    <name type="scientific">Pedobacter ginsengiterrae</name>
    <dbReference type="NCBI Taxonomy" id="871696"/>
    <lineage>
        <taxon>Bacteria</taxon>
        <taxon>Pseudomonadati</taxon>
        <taxon>Bacteroidota</taxon>
        <taxon>Sphingobacteriia</taxon>
        <taxon>Sphingobacteriales</taxon>
        <taxon>Sphingobacteriaceae</taxon>
        <taxon>Pedobacter</taxon>
    </lineage>
</organism>
<protein>
    <recommendedName>
        <fullName evidence="1">PKD domain-containing protein</fullName>
    </recommendedName>
</protein>
<keyword evidence="3" id="KW-1185">Reference proteome</keyword>
<sequence length="1180" mass="128631">MKRAILLVFIVVCFLHPYKVFGQNVSNEGTDFWSIFPTHVASGNSGTSLSSHAELSVFVTSKSISEVTVSCRNYSETKIIPANTAIEFKVTWAEAYISQYNTGLPDEANQLLANRGIHIKVSDGKPKVSVYTHIYAGARSAASLILPFETLGQNYYSMNYTQSGQGNNFLVLVAVEDNTDLILHRKDGTSLPITLKKAGDAYEYMDGNADLTGVFVETNITTSSCKRFAAFSGSSALSIYCTGSQDPLYQQLYPTVSWGKNYGVVPFPNRRYILRILAQEDYTKVTYNGQTYTVNKGQFIESDQLTEPTFINSDKLISVAQYSLTQACSSVSGGNITGDPEMVMLNPVEFNIKMVTVFSSTLQTITERYINVLMLTKKASSFKIDGAAPTTPWVTIPGNTQYSYNQIPITGTTNNSTFRSLTLTADDGFNATAYGFGQAESYAYSAGTNLSSNNYLTVVDEVKKEESPNGCVGQAIDFKINFPYQADKITWTLDNGRSDTTLNPIPEIKTVNGQTIYVYKYPINKTYTTTGEYHLNVVAHVPNNATNCQSGDLETNYIFNIYDLPTAAFETASTGCAKSDVAFTDKSLSNTTDFAVTNWLWDFGDGSNSTEQNPKHGYANEGSYTVSLSVKAGTGCYSNVVTKTVQIFPLPVSKFSSTSNTCTNTDYLITDQSTISSLKTANKIVKWTWDFGDGTKVDKTDGIPFIHQYAAQGTFVISLITTSAEGCISTAFTKNVTVTILPVADFSMPDVCLTDVFAVFVNKSIDATGGSGAFTYEWDFGDAASSTAINPNTSTDKDGKHKYIKFGDYIVTLKITNANGCVTTKTQKFVVNGAVQKADFSIQNIDNLCSSQDVIINNSSVAFFGKITKIVIYKDYVNAPEVFETITYPTADDIPLTYPVFGGNLTKNYTIRLLAYSGESCFEETKKDITLKPVPILEFTDIPSACQNDGSVVINQAKETTGILGSGIYAGDGVDAEGNFNPKNVNVGMHIITYTFLASNGCSTSISKTINVYKSPTADAGQSLYILSGGQVTIPAVAEGAGLTYKWSPSVGLDHDNILNPVAFPEKDTDYSLLVTTAEGCTVTTLITVKVLQALVPPNSFTPNGDGFNDFWTVKYLESYPNATIEVFNRNGTRVFFSNGYKVPFDGNFKNEPLPVGVYYYIINPRNGRKTVTGPLTIIR</sequence>
<dbReference type="InterPro" id="IPR026341">
    <property type="entry name" value="T9SS_type_B"/>
</dbReference>
<dbReference type="InterPro" id="IPR013783">
    <property type="entry name" value="Ig-like_fold"/>
</dbReference>
<dbReference type="Gene3D" id="2.60.40.10">
    <property type="entry name" value="Immunoglobulins"/>
    <property type="match status" value="3"/>
</dbReference>
<feature type="domain" description="PKD" evidence="1">
    <location>
        <begin position="766"/>
        <end position="831"/>
    </location>
</feature>
<dbReference type="InterPro" id="IPR000601">
    <property type="entry name" value="PKD_dom"/>
</dbReference>
<dbReference type="PANTHER" id="PTHR46534">
    <property type="entry name" value="IGGFC_BINDING DOMAIN-CONTAINING PROTEIN"/>
    <property type="match status" value="1"/>
</dbReference>
<dbReference type="PANTHER" id="PTHR46534:SF1">
    <property type="entry name" value="IGGFC-BINDING PROTEIN N-TERMINAL DOMAIN-CONTAINING PROTEIN"/>
    <property type="match status" value="1"/>
</dbReference>
<dbReference type="PROSITE" id="PS50093">
    <property type="entry name" value="PKD"/>
    <property type="match status" value="3"/>
</dbReference>
<dbReference type="Pfam" id="PF18911">
    <property type="entry name" value="PKD_4"/>
    <property type="match status" value="3"/>
</dbReference>
<dbReference type="CDD" id="cd00146">
    <property type="entry name" value="PKD"/>
    <property type="match status" value="3"/>
</dbReference>
<dbReference type="NCBIfam" id="TIGR04131">
    <property type="entry name" value="Bac_Flav_CTERM"/>
    <property type="match status" value="1"/>
</dbReference>
<evidence type="ECO:0000259" key="1">
    <source>
        <dbReference type="PROSITE" id="PS50093"/>
    </source>
</evidence>
<proteinExistence type="predicted"/>
<dbReference type="InterPro" id="IPR022409">
    <property type="entry name" value="PKD/Chitinase_dom"/>
</dbReference>
<dbReference type="InterPro" id="IPR035234">
    <property type="entry name" value="IgGFc-bd_N"/>
</dbReference>
<feature type="domain" description="PKD" evidence="1">
    <location>
        <begin position="564"/>
        <end position="647"/>
    </location>
</feature>